<evidence type="ECO:0008006" key="3">
    <source>
        <dbReference type="Google" id="ProtNLM"/>
    </source>
</evidence>
<proteinExistence type="predicted"/>
<comment type="caution">
    <text evidence="1">The sequence shown here is derived from an EMBL/GenBank/DDBJ whole genome shotgun (WGS) entry which is preliminary data.</text>
</comment>
<name>A0ABX2T778_9PROT</name>
<evidence type="ECO:0000313" key="1">
    <source>
        <dbReference type="EMBL" id="NYZ19008.1"/>
    </source>
</evidence>
<sequence length="122" mass="12235">MDIRGETSGLGGMAGAAAGGIALSGVGQGSGNAAAILGGVIAGALLGSMAEQSMSNRVGIEYIVTLANGTTVTIVQDQPPEDRVFQAGNRVMVQTSGSYRRVLPADHLPTQVNRPAGITVVD</sequence>
<keyword evidence="2" id="KW-1185">Reference proteome</keyword>
<dbReference type="EMBL" id="JABFDB010000001">
    <property type="protein sequence ID" value="NYZ19008.1"/>
    <property type="molecule type" value="Genomic_DNA"/>
</dbReference>
<protein>
    <recommendedName>
        <fullName evidence="3">Glycine zipper 2TM domain-containing protein</fullName>
    </recommendedName>
</protein>
<dbReference type="Proteomes" id="UP000584642">
    <property type="component" value="Unassembled WGS sequence"/>
</dbReference>
<reference evidence="1 2" key="1">
    <citation type="submission" date="2020-05" db="EMBL/GenBank/DDBJ databases">
        <title>Azospirillum oleiclasticum sp. nov, a nitrogen-fixing and heavy crude oil-emulsifying bacterium isolated from the crude oil of Yumen Oilfield.</title>
        <authorList>
            <person name="Wu D."/>
            <person name="Cai M."/>
            <person name="Zhang X."/>
        </authorList>
    </citation>
    <scope>NUCLEOTIDE SEQUENCE [LARGE SCALE GENOMIC DNA]</scope>
    <source>
        <strain evidence="1 2">ROY-1-1-2</strain>
    </source>
</reference>
<gene>
    <name evidence="1" type="ORF">HND93_04735</name>
</gene>
<evidence type="ECO:0000313" key="2">
    <source>
        <dbReference type="Proteomes" id="UP000584642"/>
    </source>
</evidence>
<organism evidence="1 2">
    <name type="scientific">Azospirillum oleiclasticum</name>
    <dbReference type="NCBI Taxonomy" id="2735135"/>
    <lineage>
        <taxon>Bacteria</taxon>
        <taxon>Pseudomonadati</taxon>
        <taxon>Pseudomonadota</taxon>
        <taxon>Alphaproteobacteria</taxon>
        <taxon>Rhodospirillales</taxon>
        <taxon>Azospirillaceae</taxon>
        <taxon>Azospirillum</taxon>
    </lineage>
</organism>
<accession>A0ABX2T778</accession>